<feature type="active site" description="Charge relay system" evidence="5">
    <location>
        <position position="226"/>
    </location>
</feature>
<organism evidence="8 9">
    <name type="scientific">Dyella japonica DSM 16301</name>
    <dbReference type="NCBI Taxonomy" id="1440762"/>
    <lineage>
        <taxon>Bacteria</taxon>
        <taxon>Pseudomonadati</taxon>
        <taxon>Pseudomonadota</taxon>
        <taxon>Gammaproteobacteria</taxon>
        <taxon>Lysobacterales</taxon>
        <taxon>Rhodanobacteraceae</taxon>
        <taxon>Dyella</taxon>
    </lineage>
</organism>
<dbReference type="InterPro" id="IPR050131">
    <property type="entry name" value="Peptidase_S8_subtilisin-like"/>
</dbReference>
<proteinExistence type="inferred from homology"/>
<feature type="chain" id="PRO_5002577094" evidence="6">
    <location>
        <begin position="21"/>
        <end position="436"/>
    </location>
</feature>
<keyword evidence="4 5" id="KW-0720">Serine protease</keyword>
<dbReference type="STRING" id="1440762.Y882_14050"/>
<feature type="active site" description="Charge relay system" evidence="5">
    <location>
        <position position="193"/>
    </location>
</feature>
<accession>A0A0G9H518</accession>
<dbReference type="PROSITE" id="PS51257">
    <property type="entry name" value="PROKAR_LIPOPROTEIN"/>
    <property type="match status" value="1"/>
</dbReference>
<evidence type="ECO:0000256" key="4">
    <source>
        <dbReference type="ARBA" id="ARBA00022825"/>
    </source>
</evidence>
<evidence type="ECO:0000256" key="3">
    <source>
        <dbReference type="ARBA" id="ARBA00022801"/>
    </source>
</evidence>
<dbReference type="Proteomes" id="UP000035481">
    <property type="component" value="Unassembled WGS sequence"/>
</dbReference>
<dbReference type="InterPro" id="IPR000209">
    <property type="entry name" value="Peptidase_S8/S53_dom"/>
</dbReference>
<dbReference type="EMBL" id="JPLA01000041">
    <property type="protein sequence ID" value="KLD62797.1"/>
    <property type="molecule type" value="Genomic_DNA"/>
</dbReference>
<evidence type="ECO:0000313" key="9">
    <source>
        <dbReference type="Proteomes" id="UP000035481"/>
    </source>
</evidence>
<dbReference type="AlphaFoldDB" id="A0A0G9H518"/>
<sequence length="436" mass="45543">MKIRALLLLLAMTVLGACTAARPSSLPGATVRPGASGSDHVASMNSARDIVLAVANPQEPPPTHAGSSMLGYAPPSTYGKGQRAISMLDSMREHYGWHEVAGWPIKALSLYCIVLEPPAGMSRDELLAALAKDERVALAQPLQDYTVYSAQNTDGAHKYNDPYADLQRGFVETDAALAHNTSQGDHVQIAIVDTGIDTAHPDLQGRIHDTNNEVDGDDAAFMRDAHGTEVAGIIGAIGDNHVGIVGIAPKATISSYKACWYPTTLQAGARCNSFTLAKALAAILDTDARVINLSLGGPSDPLLNKLLMQLLEERRVVVAAMPPDGSTRGFPDSSPGVLVVRVSGPTPAPPGVLSAPGSDILTTQPDGGYDFTSGSSMAAAHVSGIVALLLSISPNLDPNSIRELLLSSSKLVGGMRQVDAAAAVVALRKNLSTSRR</sequence>
<dbReference type="InterPro" id="IPR015500">
    <property type="entry name" value="Peptidase_S8_subtilisin-rel"/>
</dbReference>
<evidence type="ECO:0000313" key="8">
    <source>
        <dbReference type="EMBL" id="KLD62797.1"/>
    </source>
</evidence>
<keyword evidence="2 5" id="KW-0645">Protease</keyword>
<gene>
    <name evidence="8" type="ORF">Y882_14050</name>
</gene>
<protein>
    <submittedName>
        <fullName evidence="8">Serine protease</fullName>
    </submittedName>
</protein>
<dbReference type="PANTHER" id="PTHR43806:SF11">
    <property type="entry name" value="CEREVISIN-RELATED"/>
    <property type="match status" value="1"/>
</dbReference>
<dbReference type="InterPro" id="IPR023827">
    <property type="entry name" value="Peptidase_S8_Asp-AS"/>
</dbReference>
<dbReference type="GO" id="GO:0004252">
    <property type="term" value="F:serine-type endopeptidase activity"/>
    <property type="evidence" value="ECO:0007669"/>
    <property type="project" value="UniProtKB-UniRule"/>
</dbReference>
<dbReference type="Gene3D" id="3.40.50.200">
    <property type="entry name" value="Peptidase S8/S53 domain"/>
    <property type="match status" value="1"/>
</dbReference>
<evidence type="ECO:0000259" key="7">
    <source>
        <dbReference type="Pfam" id="PF00082"/>
    </source>
</evidence>
<dbReference type="RefSeq" id="WP_046972503.1">
    <property type="nucleotide sequence ID" value="NZ_JPLA01000041.1"/>
</dbReference>
<dbReference type="PROSITE" id="PS00136">
    <property type="entry name" value="SUBTILASE_ASP"/>
    <property type="match status" value="1"/>
</dbReference>
<name>A0A0G9H518_9GAMM</name>
<feature type="active site" description="Charge relay system" evidence="5">
    <location>
        <position position="376"/>
    </location>
</feature>
<dbReference type="PROSITE" id="PS00137">
    <property type="entry name" value="SUBTILASE_HIS"/>
    <property type="match status" value="1"/>
</dbReference>
<dbReference type="PRINTS" id="PR00723">
    <property type="entry name" value="SUBTILISIN"/>
</dbReference>
<dbReference type="PANTHER" id="PTHR43806">
    <property type="entry name" value="PEPTIDASE S8"/>
    <property type="match status" value="1"/>
</dbReference>
<keyword evidence="3 5" id="KW-0378">Hydrolase</keyword>
<comment type="similarity">
    <text evidence="1 5">Belongs to the peptidase S8 family.</text>
</comment>
<dbReference type="Pfam" id="PF00082">
    <property type="entry name" value="Peptidase_S8"/>
    <property type="match status" value="1"/>
</dbReference>
<evidence type="ECO:0000256" key="6">
    <source>
        <dbReference type="SAM" id="SignalP"/>
    </source>
</evidence>
<dbReference type="InterPro" id="IPR022398">
    <property type="entry name" value="Peptidase_S8_His-AS"/>
</dbReference>
<keyword evidence="6" id="KW-0732">Signal</keyword>
<dbReference type="InterPro" id="IPR036852">
    <property type="entry name" value="Peptidase_S8/S53_dom_sf"/>
</dbReference>
<evidence type="ECO:0000256" key="1">
    <source>
        <dbReference type="ARBA" id="ARBA00011073"/>
    </source>
</evidence>
<dbReference type="OrthoDB" id="9790784at2"/>
<evidence type="ECO:0000256" key="2">
    <source>
        <dbReference type="ARBA" id="ARBA00022670"/>
    </source>
</evidence>
<evidence type="ECO:0000256" key="5">
    <source>
        <dbReference type="PROSITE-ProRule" id="PRU01240"/>
    </source>
</evidence>
<dbReference type="SUPFAM" id="SSF52743">
    <property type="entry name" value="Subtilisin-like"/>
    <property type="match status" value="1"/>
</dbReference>
<reference evidence="8 9" key="1">
    <citation type="journal article" date="2015" name="Antonie Van Leeuwenhoek">
        <title>A phylogenomic and molecular marker based taxonomic framework for the order Xanthomonadales: proposal to transfer the families Algiphilaceae and Solimonadaceae to the order Nevskiales ord. nov. and to create a new family within the order Xanthomonadales, the family Rhodanobacteraceae fam. nov., containing the genus Rhodanobacter and its closest relatives.</title>
        <authorList>
            <person name="Naushad S."/>
            <person name="Adeolu M."/>
            <person name="Wong S."/>
            <person name="Sohail M."/>
            <person name="Schellhorn H.E."/>
            <person name="Gupta R.S."/>
        </authorList>
    </citation>
    <scope>NUCLEOTIDE SEQUENCE [LARGE SCALE GENOMIC DNA]</scope>
    <source>
        <strain evidence="8 9">DSM 16301</strain>
    </source>
</reference>
<dbReference type="GO" id="GO:0006508">
    <property type="term" value="P:proteolysis"/>
    <property type="evidence" value="ECO:0007669"/>
    <property type="project" value="UniProtKB-KW"/>
</dbReference>
<dbReference type="PROSITE" id="PS51892">
    <property type="entry name" value="SUBTILASE"/>
    <property type="match status" value="1"/>
</dbReference>
<dbReference type="PATRIC" id="fig|1440762.4.peg.2532"/>
<comment type="caution">
    <text evidence="8">The sequence shown here is derived from an EMBL/GenBank/DDBJ whole genome shotgun (WGS) entry which is preliminary data.</text>
</comment>
<feature type="signal peptide" evidence="6">
    <location>
        <begin position="1"/>
        <end position="20"/>
    </location>
</feature>
<feature type="domain" description="Peptidase S8/S53" evidence="7">
    <location>
        <begin position="184"/>
        <end position="409"/>
    </location>
</feature>